<keyword evidence="2" id="KW-1133">Transmembrane helix</keyword>
<keyword evidence="2" id="KW-0812">Transmembrane</keyword>
<proteinExistence type="predicted"/>
<dbReference type="EMBL" id="ATMH01011957">
    <property type="protein sequence ID" value="EPY15563.1"/>
    <property type="molecule type" value="Genomic_DNA"/>
</dbReference>
<keyword evidence="2" id="KW-0472">Membrane</keyword>
<feature type="transmembrane region" description="Helical" evidence="2">
    <location>
        <begin position="58"/>
        <end position="78"/>
    </location>
</feature>
<keyword evidence="4" id="KW-1185">Reference proteome</keyword>
<comment type="caution">
    <text evidence="3">The sequence shown here is derived from an EMBL/GenBank/DDBJ whole genome shotgun (WGS) entry which is preliminary data.</text>
</comment>
<reference evidence="3 4" key="1">
    <citation type="journal article" date="2013" name="PLoS ONE">
        <title>Predicting the Proteins of Angomonas deanei, Strigomonas culicis and Their Respective Endosymbionts Reveals New Aspects of the Trypanosomatidae Family.</title>
        <authorList>
            <person name="Motta M.C."/>
            <person name="Martins A.C."/>
            <person name="de Souza S.S."/>
            <person name="Catta-Preta C.M."/>
            <person name="Silva R."/>
            <person name="Klein C.C."/>
            <person name="de Almeida L.G."/>
            <person name="de Lima Cunha O."/>
            <person name="Ciapina L.P."/>
            <person name="Brocchi M."/>
            <person name="Colabardini A.C."/>
            <person name="de Araujo Lima B."/>
            <person name="Machado C.R."/>
            <person name="de Almeida Soares C.M."/>
            <person name="Probst C.M."/>
            <person name="de Menezes C.B."/>
            <person name="Thompson C.E."/>
            <person name="Bartholomeu D.C."/>
            <person name="Gradia D.F."/>
            <person name="Pavoni D.P."/>
            <person name="Grisard E.C."/>
            <person name="Fantinatti-Garboggini F."/>
            <person name="Marchini F.K."/>
            <person name="Rodrigues-Luiz G.F."/>
            <person name="Wagner G."/>
            <person name="Goldman G.H."/>
            <person name="Fietto J.L."/>
            <person name="Elias M.C."/>
            <person name="Goldman M.H."/>
            <person name="Sagot M.F."/>
            <person name="Pereira M."/>
            <person name="Stoco P.H."/>
            <person name="de Mendonca-Neto R.P."/>
            <person name="Teixeira S.M."/>
            <person name="Maciel T.E."/>
            <person name="de Oliveira Mendes T.A."/>
            <person name="Urmenyi T.P."/>
            <person name="de Souza W."/>
            <person name="Schenkman S."/>
            <person name="de Vasconcelos A.T."/>
        </authorList>
    </citation>
    <scope>NUCLEOTIDE SEQUENCE [LARGE SCALE GENOMIC DNA]</scope>
</reference>
<accession>S9TGV9</accession>
<feature type="region of interest" description="Disordered" evidence="1">
    <location>
        <begin position="18"/>
        <end position="56"/>
    </location>
</feature>
<organism evidence="3 4">
    <name type="scientific">Strigomonas culicis</name>
    <dbReference type="NCBI Taxonomy" id="28005"/>
    <lineage>
        <taxon>Eukaryota</taxon>
        <taxon>Discoba</taxon>
        <taxon>Euglenozoa</taxon>
        <taxon>Kinetoplastea</taxon>
        <taxon>Metakinetoplastina</taxon>
        <taxon>Trypanosomatida</taxon>
        <taxon>Trypanosomatidae</taxon>
        <taxon>Strigomonadinae</taxon>
        <taxon>Strigomonas</taxon>
    </lineage>
</organism>
<evidence type="ECO:0000313" key="4">
    <source>
        <dbReference type="Proteomes" id="UP000015354"/>
    </source>
</evidence>
<dbReference type="AlphaFoldDB" id="S9TGV9"/>
<evidence type="ECO:0000256" key="2">
    <source>
        <dbReference type="SAM" id="Phobius"/>
    </source>
</evidence>
<evidence type="ECO:0000313" key="3">
    <source>
        <dbReference type="EMBL" id="EPY15563.1"/>
    </source>
</evidence>
<name>S9TGV9_9TRYP</name>
<evidence type="ECO:0000256" key="1">
    <source>
        <dbReference type="SAM" id="MobiDB-lite"/>
    </source>
</evidence>
<sequence length="79" mass="8630">MAPLNDDFKVFFVNDNAKKQQARGGSPLRSVSDTDSLDSQKKNRKTKKNKHESDVNEGVGTLVAATTMVAVCMLLTLFA</sequence>
<gene>
    <name evidence="3" type="ORF">STCU_11929</name>
</gene>
<dbReference type="Proteomes" id="UP000015354">
    <property type="component" value="Unassembled WGS sequence"/>
</dbReference>
<protein>
    <submittedName>
        <fullName evidence="3">Uncharacterized protein</fullName>
    </submittedName>
</protein>